<dbReference type="InterPro" id="IPR036249">
    <property type="entry name" value="Thioredoxin-like_sf"/>
</dbReference>
<gene>
    <name evidence="2" type="ORF">DYH56_08870</name>
</gene>
<dbReference type="Gene3D" id="3.40.30.10">
    <property type="entry name" value="Glutaredoxin"/>
    <property type="match status" value="1"/>
</dbReference>
<dbReference type="Proteomes" id="UP000263486">
    <property type="component" value="Unassembled WGS sequence"/>
</dbReference>
<dbReference type="SUPFAM" id="SSF52833">
    <property type="entry name" value="Thioredoxin-like"/>
    <property type="match status" value="1"/>
</dbReference>
<organism evidence="2 3">
    <name type="scientific">Psychrilyobacter piezotolerans</name>
    <dbReference type="NCBI Taxonomy" id="2293438"/>
    <lineage>
        <taxon>Bacteria</taxon>
        <taxon>Fusobacteriati</taxon>
        <taxon>Fusobacteriota</taxon>
        <taxon>Fusobacteriia</taxon>
        <taxon>Fusobacteriales</taxon>
        <taxon>Fusobacteriaceae</taxon>
        <taxon>Psychrilyobacter</taxon>
    </lineage>
</organism>
<dbReference type="PROSITE" id="PS51353">
    <property type="entry name" value="ARSC"/>
    <property type="match status" value="1"/>
</dbReference>
<protein>
    <submittedName>
        <fullName evidence="2">ArsC family transcriptional regulator</fullName>
    </submittedName>
</protein>
<dbReference type="EMBL" id="QUAJ01000014">
    <property type="protein sequence ID" value="REI40932.1"/>
    <property type="molecule type" value="Genomic_DNA"/>
</dbReference>
<dbReference type="PANTHER" id="PTHR30041">
    <property type="entry name" value="ARSENATE REDUCTASE"/>
    <property type="match status" value="1"/>
</dbReference>
<keyword evidence="3" id="KW-1185">Reference proteome</keyword>
<comment type="caution">
    <text evidence="2">The sequence shown here is derived from an EMBL/GenBank/DDBJ whole genome shotgun (WGS) entry which is preliminary data.</text>
</comment>
<dbReference type="InterPro" id="IPR006660">
    <property type="entry name" value="Arsenate_reductase-like"/>
</dbReference>
<sequence>MIQIFGMKNCNDTKKAIRFFKDRKINVQFINLKEKEISKGELKSITKTFDIEELLDREGKEFKKRNLEYYVFDTLELLMESPELFKTPILREKDRVSLGYQPEIWKEWIK</sequence>
<evidence type="ECO:0000256" key="1">
    <source>
        <dbReference type="PROSITE-ProRule" id="PRU01282"/>
    </source>
</evidence>
<accession>A0ABX9KGB0</accession>
<dbReference type="RefSeq" id="WP_114642490.1">
    <property type="nucleotide sequence ID" value="NZ_JAACIO010000010.1"/>
</dbReference>
<dbReference type="Pfam" id="PF03960">
    <property type="entry name" value="ArsC"/>
    <property type="match status" value="1"/>
</dbReference>
<comment type="similarity">
    <text evidence="1">Belongs to the ArsC family.</text>
</comment>
<evidence type="ECO:0000313" key="2">
    <source>
        <dbReference type="EMBL" id="REI40932.1"/>
    </source>
</evidence>
<proteinExistence type="inferred from homology"/>
<reference evidence="2 3" key="1">
    <citation type="submission" date="2018-08" db="EMBL/GenBank/DDBJ databases">
        <title>Draft genome sequence of Psychrilyobacter sp. strain SD5 isolated from Black Sea water.</title>
        <authorList>
            <person name="Yadav S."/>
            <person name="Villanueva L."/>
            <person name="Damste J.S.S."/>
        </authorList>
    </citation>
    <scope>NUCLEOTIDE SEQUENCE [LARGE SCALE GENOMIC DNA]</scope>
    <source>
        <strain evidence="2 3">SD5</strain>
    </source>
</reference>
<name>A0ABX9KGB0_9FUSO</name>
<dbReference type="PANTHER" id="PTHR30041:SF8">
    <property type="entry name" value="PROTEIN YFFB"/>
    <property type="match status" value="1"/>
</dbReference>
<evidence type="ECO:0000313" key="3">
    <source>
        <dbReference type="Proteomes" id="UP000263486"/>
    </source>
</evidence>